<feature type="region of interest" description="Disordered" evidence="1">
    <location>
        <begin position="1"/>
        <end position="60"/>
    </location>
</feature>
<feature type="compositionally biased region" description="Low complexity" evidence="1">
    <location>
        <begin position="151"/>
        <end position="160"/>
    </location>
</feature>
<feature type="compositionally biased region" description="Pro residues" evidence="1">
    <location>
        <begin position="94"/>
        <end position="110"/>
    </location>
</feature>
<dbReference type="Proteomes" id="UP001303647">
    <property type="component" value="Unassembled WGS sequence"/>
</dbReference>
<evidence type="ECO:0000313" key="3">
    <source>
        <dbReference type="Proteomes" id="UP001303647"/>
    </source>
</evidence>
<feature type="compositionally biased region" description="Low complexity" evidence="1">
    <location>
        <begin position="23"/>
        <end position="39"/>
    </location>
</feature>
<gene>
    <name evidence="2" type="ORF">C7999DRAFT_42279</name>
</gene>
<organism evidence="2 3">
    <name type="scientific">Corynascus novoguineensis</name>
    <dbReference type="NCBI Taxonomy" id="1126955"/>
    <lineage>
        <taxon>Eukaryota</taxon>
        <taxon>Fungi</taxon>
        <taxon>Dikarya</taxon>
        <taxon>Ascomycota</taxon>
        <taxon>Pezizomycotina</taxon>
        <taxon>Sordariomycetes</taxon>
        <taxon>Sordariomycetidae</taxon>
        <taxon>Sordariales</taxon>
        <taxon>Chaetomiaceae</taxon>
        <taxon>Corynascus</taxon>
    </lineage>
</organism>
<accession>A0AAN7HNQ8</accession>
<dbReference type="AlphaFoldDB" id="A0AAN7HNQ8"/>
<reference evidence="2" key="2">
    <citation type="submission" date="2023-05" db="EMBL/GenBank/DDBJ databases">
        <authorList>
            <consortium name="Lawrence Berkeley National Laboratory"/>
            <person name="Steindorff A."/>
            <person name="Hensen N."/>
            <person name="Bonometti L."/>
            <person name="Westerberg I."/>
            <person name="Brannstrom I.O."/>
            <person name="Guillou S."/>
            <person name="Cros-Aarteil S."/>
            <person name="Calhoun S."/>
            <person name="Haridas S."/>
            <person name="Kuo A."/>
            <person name="Mondo S."/>
            <person name="Pangilinan J."/>
            <person name="Riley R."/>
            <person name="Labutti K."/>
            <person name="Andreopoulos B."/>
            <person name="Lipzen A."/>
            <person name="Chen C."/>
            <person name="Yanf M."/>
            <person name="Daum C."/>
            <person name="Ng V."/>
            <person name="Clum A."/>
            <person name="Ohm R."/>
            <person name="Martin F."/>
            <person name="Silar P."/>
            <person name="Natvig D."/>
            <person name="Lalanne C."/>
            <person name="Gautier V."/>
            <person name="Ament-Velasquez S.L."/>
            <person name="Kruys A."/>
            <person name="Hutchinson M.I."/>
            <person name="Powell A.J."/>
            <person name="Barry K."/>
            <person name="Miller A.N."/>
            <person name="Grigoriev I.V."/>
            <person name="Debuchy R."/>
            <person name="Gladieux P."/>
            <person name="Thoren M.H."/>
            <person name="Johannesson H."/>
        </authorList>
    </citation>
    <scope>NUCLEOTIDE SEQUENCE</scope>
    <source>
        <strain evidence="2">CBS 359.72</strain>
    </source>
</reference>
<sequence>MYPEKNTYHSVAARPETPPTIPSSPSSLSSLSTRALLDLGFIPEDTEPSSPRHPHTPDRRSIDTVAAFHFYGHERSSHEHKGIPFIAELPATPLPQPVPAVPPTPPPSTTPPLNKAAAIPARKPVGSAKGTTYLNPAGEPWPASDCDSRDAALPAAAGPA</sequence>
<reference evidence="2" key="1">
    <citation type="journal article" date="2023" name="Mol. Phylogenet. Evol.">
        <title>Genome-scale phylogeny and comparative genomics of the fungal order Sordariales.</title>
        <authorList>
            <person name="Hensen N."/>
            <person name="Bonometti L."/>
            <person name="Westerberg I."/>
            <person name="Brannstrom I.O."/>
            <person name="Guillou S."/>
            <person name="Cros-Aarteil S."/>
            <person name="Calhoun S."/>
            <person name="Haridas S."/>
            <person name="Kuo A."/>
            <person name="Mondo S."/>
            <person name="Pangilinan J."/>
            <person name="Riley R."/>
            <person name="LaButti K."/>
            <person name="Andreopoulos B."/>
            <person name="Lipzen A."/>
            <person name="Chen C."/>
            <person name="Yan M."/>
            <person name="Daum C."/>
            <person name="Ng V."/>
            <person name="Clum A."/>
            <person name="Steindorff A."/>
            <person name="Ohm R.A."/>
            <person name="Martin F."/>
            <person name="Silar P."/>
            <person name="Natvig D.O."/>
            <person name="Lalanne C."/>
            <person name="Gautier V."/>
            <person name="Ament-Velasquez S.L."/>
            <person name="Kruys A."/>
            <person name="Hutchinson M.I."/>
            <person name="Powell A.J."/>
            <person name="Barry K."/>
            <person name="Miller A.N."/>
            <person name="Grigoriev I.V."/>
            <person name="Debuchy R."/>
            <person name="Gladieux P."/>
            <person name="Hiltunen Thoren M."/>
            <person name="Johannesson H."/>
        </authorList>
    </citation>
    <scope>NUCLEOTIDE SEQUENCE</scope>
    <source>
        <strain evidence="2">CBS 359.72</strain>
    </source>
</reference>
<comment type="caution">
    <text evidence="2">The sequence shown here is derived from an EMBL/GenBank/DDBJ whole genome shotgun (WGS) entry which is preliminary data.</text>
</comment>
<feature type="region of interest" description="Disordered" evidence="1">
    <location>
        <begin position="94"/>
        <end position="160"/>
    </location>
</feature>
<keyword evidence="3" id="KW-1185">Reference proteome</keyword>
<proteinExistence type="predicted"/>
<protein>
    <submittedName>
        <fullName evidence="2">Uncharacterized protein</fullName>
    </submittedName>
</protein>
<evidence type="ECO:0000256" key="1">
    <source>
        <dbReference type="SAM" id="MobiDB-lite"/>
    </source>
</evidence>
<evidence type="ECO:0000313" key="2">
    <source>
        <dbReference type="EMBL" id="KAK4246289.1"/>
    </source>
</evidence>
<dbReference type="EMBL" id="MU857678">
    <property type="protein sequence ID" value="KAK4246289.1"/>
    <property type="molecule type" value="Genomic_DNA"/>
</dbReference>
<name>A0AAN7HNQ8_9PEZI</name>